<dbReference type="AlphaFoldDB" id="A0A5B7YI14"/>
<evidence type="ECO:0000313" key="4">
    <source>
        <dbReference type="Proteomes" id="UP000304912"/>
    </source>
</evidence>
<dbReference type="Pfam" id="PF06938">
    <property type="entry name" value="DUF1285_N"/>
    <property type="match status" value="1"/>
</dbReference>
<dbReference type="OrthoDB" id="3078366at2"/>
<dbReference type="InterPro" id="IPR048342">
    <property type="entry name" value="DUF1285_C"/>
</dbReference>
<proteinExistence type="predicted"/>
<dbReference type="KEGG" id="salk:FBQ74_16990"/>
<accession>A0A5B7YI14</accession>
<dbReference type="Pfam" id="PF21028">
    <property type="entry name" value="DUF1285_C"/>
    <property type="match status" value="1"/>
</dbReference>
<evidence type="ECO:0000259" key="2">
    <source>
        <dbReference type="Pfam" id="PF21028"/>
    </source>
</evidence>
<feature type="domain" description="DUF1285" evidence="1">
    <location>
        <begin position="22"/>
        <end position="88"/>
    </location>
</feature>
<dbReference type="Gene3D" id="3.10.540.10">
    <property type="entry name" value="duf1285 like domain"/>
    <property type="match status" value="1"/>
</dbReference>
<dbReference type="Proteomes" id="UP000304912">
    <property type="component" value="Chromosome"/>
</dbReference>
<evidence type="ECO:0000259" key="1">
    <source>
        <dbReference type="Pfam" id="PF06938"/>
    </source>
</evidence>
<keyword evidence="4" id="KW-1185">Reference proteome</keyword>
<dbReference type="RefSeq" id="WP_139757796.1">
    <property type="nucleotide sequence ID" value="NZ_CP039852.1"/>
</dbReference>
<dbReference type="PIRSF" id="PIRSF029557">
    <property type="entry name" value="UCP029557"/>
    <property type="match status" value="1"/>
</dbReference>
<evidence type="ECO:0000313" key="3">
    <source>
        <dbReference type="EMBL" id="QCZ95066.1"/>
    </source>
</evidence>
<name>A0A5B7YI14_9ALTE</name>
<protein>
    <submittedName>
        <fullName evidence="3">DUF1285 domain-containing protein</fullName>
    </submittedName>
</protein>
<organism evidence="3 4">
    <name type="scientific">Salinimonas iocasae</name>
    <dbReference type="NCBI Taxonomy" id="2572577"/>
    <lineage>
        <taxon>Bacteria</taxon>
        <taxon>Pseudomonadati</taxon>
        <taxon>Pseudomonadota</taxon>
        <taxon>Gammaproteobacteria</taxon>
        <taxon>Alteromonadales</taxon>
        <taxon>Alteromonadaceae</taxon>
        <taxon>Alteromonas/Salinimonas group</taxon>
        <taxon>Salinimonas</taxon>
    </lineage>
</organism>
<gene>
    <name evidence="3" type="ORF">FBQ74_16990</name>
</gene>
<dbReference type="InterPro" id="IPR010707">
    <property type="entry name" value="DUF1285"/>
</dbReference>
<reference evidence="3 4" key="1">
    <citation type="submission" date="2019-04" db="EMBL/GenBank/DDBJ databases">
        <title>Salinimonas iocasae sp. nov., a halophilic bacterium isolated from the outer tube casing of tubeworms in Okinawa Trough.</title>
        <authorList>
            <person name="Zhang H."/>
            <person name="Wang H."/>
            <person name="Li C."/>
        </authorList>
    </citation>
    <scope>NUCLEOTIDE SEQUENCE [LARGE SCALE GENOMIC DNA]</scope>
    <source>
        <strain evidence="3 4">KX18D6</strain>
    </source>
</reference>
<dbReference type="Gene3D" id="2.30.270.10">
    <property type="entry name" value="duf1285 protein"/>
    <property type="match status" value="1"/>
</dbReference>
<sequence>MDLNRFSQQITDAAGDTTRSIPPVDKWDPEFCGNMNMTIKLDGSWHYEDSPIGRQSLVRLFSSVIKKEDENYFLVTPVEKLGITVEDVPFLVTQWEEDDDSIVFTTNVGDRFTLSSNHPLELREPPQALGAPDSTPIPYVCVRTNLWARINQNVYYQLVEHAERRHKNGRQQLFVTSEYEPFVIGELPE</sequence>
<dbReference type="InterPro" id="IPR048341">
    <property type="entry name" value="DUF1285_N"/>
</dbReference>
<dbReference type="InterPro" id="IPR023361">
    <property type="entry name" value="DUF1285_beta_roll_sf"/>
</dbReference>
<feature type="domain" description="DUF1285" evidence="2">
    <location>
        <begin position="89"/>
        <end position="183"/>
    </location>
</feature>
<dbReference type="EMBL" id="CP039852">
    <property type="protein sequence ID" value="QCZ95066.1"/>
    <property type="molecule type" value="Genomic_DNA"/>
</dbReference>